<dbReference type="EMBL" id="BGZK01000296">
    <property type="protein sequence ID" value="GBP34913.1"/>
    <property type="molecule type" value="Genomic_DNA"/>
</dbReference>
<accession>A0A4C1V7V5</accession>
<protein>
    <submittedName>
        <fullName evidence="1">Uncharacterized protein</fullName>
    </submittedName>
</protein>
<gene>
    <name evidence="1" type="ORF">EVAR_26503_1</name>
</gene>
<proteinExistence type="predicted"/>
<name>A0A4C1V7V5_EUMVA</name>
<dbReference type="Proteomes" id="UP000299102">
    <property type="component" value="Unassembled WGS sequence"/>
</dbReference>
<keyword evidence="2" id="KW-1185">Reference proteome</keyword>
<sequence length="107" mass="11920">MINRIMSDSCQRKPHDVFLVVFYCGSVLISSLKNSLSFESIHKSTQFLISSYDVNRCSDRACAGTDDNRTAQCLLNTAGGVVLTNQVFSSSFSPEPLHTDEHYHAEE</sequence>
<dbReference type="AlphaFoldDB" id="A0A4C1V7V5"/>
<reference evidence="1 2" key="1">
    <citation type="journal article" date="2019" name="Commun. Biol.">
        <title>The bagworm genome reveals a unique fibroin gene that provides high tensile strength.</title>
        <authorList>
            <person name="Kono N."/>
            <person name="Nakamura H."/>
            <person name="Ohtoshi R."/>
            <person name="Tomita M."/>
            <person name="Numata K."/>
            <person name="Arakawa K."/>
        </authorList>
    </citation>
    <scope>NUCLEOTIDE SEQUENCE [LARGE SCALE GENOMIC DNA]</scope>
</reference>
<comment type="caution">
    <text evidence="1">The sequence shown here is derived from an EMBL/GenBank/DDBJ whole genome shotgun (WGS) entry which is preliminary data.</text>
</comment>
<evidence type="ECO:0000313" key="2">
    <source>
        <dbReference type="Proteomes" id="UP000299102"/>
    </source>
</evidence>
<evidence type="ECO:0000313" key="1">
    <source>
        <dbReference type="EMBL" id="GBP34913.1"/>
    </source>
</evidence>
<organism evidence="1 2">
    <name type="scientific">Eumeta variegata</name>
    <name type="common">Bagworm moth</name>
    <name type="synonym">Eumeta japonica</name>
    <dbReference type="NCBI Taxonomy" id="151549"/>
    <lineage>
        <taxon>Eukaryota</taxon>
        <taxon>Metazoa</taxon>
        <taxon>Ecdysozoa</taxon>
        <taxon>Arthropoda</taxon>
        <taxon>Hexapoda</taxon>
        <taxon>Insecta</taxon>
        <taxon>Pterygota</taxon>
        <taxon>Neoptera</taxon>
        <taxon>Endopterygota</taxon>
        <taxon>Lepidoptera</taxon>
        <taxon>Glossata</taxon>
        <taxon>Ditrysia</taxon>
        <taxon>Tineoidea</taxon>
        <taxon>Psychidae</taxon>
        <taxon>Oiketicinae</taxon>
        <taxon>Eumeta</taxon>
    </lineage>
</organism>